<evidence type="ECO:0000256" key="2">
    <source>
        <dbReference type="SAM" id="MobiDB-lite"/>
    </source>
</evidence>
<proteinExistence type="predicted"/>
<feature type="region of interest" description="Disordered" evidence="2">
    <location>
        <begin position="769"/>
        <end position="789"/>
    </location>
</feature>
<dbReference type="RefSeq" id="WP_014778727.1">
    <property type="nucleotide sequence ID" value="NC_018012.1"/>
</dbReference>
<feature type="transmembrane region" description="Helical" evidence="3">
    <location>
        <begin position="115"/>
        <end position="135"/>
    </location>
</feature>
<keyword evidence="3" id="KW-0472">Membrane</keyword>
<feature type="coiled-coil region" evidence="1">
    <location>
        <begin position="489"/>
        <end position="589"/>
    </location>
</feature>
<evidence type="ECO:0000313" key="4">
    <source>
        <dbReference type="EMBL" id="AFL74281.1"/>
    </source>
</evidence>
<name>I3YBB3_THIV6</name>
<protein>
    <submittedName>
        <fullName evidence="4">Uncharacterized protein</fullName>
    </submittedName>
</protein>
<dbReference type="OrthoDB" id="5767423at2"/>
<organism evidence="4 5">
    <name type="scientific">Thiocystis violascens (strain ATCC 17096 / DSM 198 / 6111)</name>
    <name type="common">Chromatium violascens</name>
    <dbReference type="NCBI Taxonomy" id="765911"/>
    <lineage>
        <taxon>Bacteria</taxon>
        <taxon>Pseudomonadati</taxon>
        <taxon>Pseudomonadota</taxon>
        <taxon>Gammaproteobacteria</taxon>
        <taxon>Chromatiales</taxon>
        <taxon>Chromatiaceae</taxon>
        <taxon>Thiocystis</taxon>
    </lineage>
</organism>
<feature type="transmembrane region" description="Helical" evidence="3">
    <location>
        <begin position="74"/>
        <end position="94"/>
    </location>
</feature>
<keyword evidence="3" id="KW-0812">Transmembrane</keyword>
<dbReference type="eggNOG" id="COG1196">
    <property type="taxonomic scope" value="Bacteria"/>
</dbReference>
<accession>I3YBB3</accession>
<evidence type="ECO:0000256" key="1">
    <source>
        <dbReference type="SAM" id="Coils"/>
    </source>
</evidence>
<feature type="coiled-coil region" evidence="1">
    <location>
        <begin position="251"/>
        <end position="303"/>
    </location>
</feature>
<feature type="compositionally biased region" description="Basic and acidic residues" evidence="2">
    <location>
        <begin position="778"/>
        <end position="789"/>
    </location>
</feature>
<reference evidence="4 5" key="1">
    <citation type="submission" date="2012-06" db="EMBL/GenBank/DDBJ databases">
        <title>Complete sequence of Thiocystis violascens DSM 198.</title>
        <authorList>
            <consortium name="US DOE Joint Genome Institute"/>
            <person name="Lucas S."/>
            <person name="Han J."/>
            <person name="Lapidus A."/>
            <person name="Cheng J.-F."/>
            <person name="Goodwin L."/>
            <person name="Pitluck S."/>
            <person name="Peters L."/>
            <person name="Ovchinnikova G."/>
            <person name="Teshima H."/>
            <person name="Detter J.C."/>
            <person name="Han C."/>
            <person name="Tapia R."/>
            <person name="Land M."/>
            <person name="Hauser L."/>
            <person name="Kyrpides N."/>
            <person name="Ivanova N."/>
            <person name="Pagani I."/>
            <person name="Vogl K."/>
            <person name="Liu Z."/>
            <person name="Frigaard N.-U."/>
            <person name="Bryant D."/>
            <person name="Woyke T."/>
        </authorList>
    </citation>
    <scope>NUCLEOTIDE SEQUENCE [LARGE SCALE GENOMIC DNA]</scope>
    <source>
        <strain evidence="5">ATCC 17096 / DSM 198 / 6111</strain>
    </source>
</reference>
<dbReference type="AlphaFoldDB" id="I3YBB3"/>
<dbReference type="Proteomes" id="UP000006062">
    <property type="component" value="Chromosome"/>
</dbReference>
<gene>
    <name evidence="4" type="ordered locus">Thivi_2335</name>
</gene>
<evidence type="ECO:0000313" key="5">
    <source>
        <dbReference type="Proteomes" id="UP000006062"/>
    </source>
</evidence>
<keyword evidence="1" id="KW-0175">Coiled coil</keyword>
<sequence length="789" mass="90177">MGMRLDLFTHVPRLNFLRLRPYGENLATPAVTVWLGFAWVVILLMASLEGIVWGLIGASIVPQGAGWLSPVAGLFLFALMFAIIWIVDASLILSERPVLRLRRGIPGTNQGIGPLARWMFGLLVRVAIVAVSLYVTAPFLAKLIRADDIASYHQRQVEQYFAQRDAALREQINARAAQIDALYRDRTQPLEAQIERLNQSLTLEREQRARIEAEYAPEIAVLRQDLAAAQARFGDELMGRDGRPEGRGPEARKWEANANRLAEALTAKQAEIAPRLATVAQRIGELEQTLSTESETLRLLRQERQQRLDQATAEETARQVEAQPPRLTFAARSRILQALRESPDERGVPHFETVEGFSQAALGVLFFALIALKLFEPPAVSAYFSESLQLQYRKYLAGGLAEIPGFELPEDPAKRLNPVEFARLWQAYEADPDAFHIRRQALLEIREPLLKYQAEQSFEQELLARRRENLDQEQAFAHQRRNLELTAYDQELRARVAQVQAQLDQETKARMDHRRSELANELQQAREEWERHKTQEAEDLRQHREAFEQSQALAREELRLRAREIERLREEHQAAIRQTDRELQQTEQRLIGELDLKRRREALQVRQTGMREEIDRLRGLEARQAADRAVLRESGRAAGARIAALRQQIETAETELAARQTQLATLTRTIAEATAQSAETDRRTIKGFWSRGNASSDTKTLRESTRDLKALEKSERLERERLARLREELQTVETRKLNQDSELDEAETRLSALQARILFYEDGLGNLLSSRLDEDDEGKPVTEGRELQG</sequence>
<feature type="coiled-coil region" evidence="1">
    <location>
        <begin position="642"/>
        <end position="669"/>
    </location>
</feature>
<keyword evidence="3" id="KW-1133">Transmembrane helix</keyword>
<dbReference type="KEGG" id="tvi:Thivi_2335"/>
<keyword evidence="5" id="KW-1185">Reference proteome</keyword>
<dbReference type="STRING" id="765911.Thivi_2335"/>
<dbReference type="HOGENOM" id="CLU_355606_0_0_6"/>
<feature type="coiled-coil region" evidence="1">
    <location>
        <begin position="708"/>
        <end position="763"/>
    </location>
</feature>
<evidence type="ECO:0000256" key="3">
    <source>
        <dbReference type="SAM" id="Phobius"/>
    </source>
</evidence>
<dbReference type="EMBL" id="CP003154">
    <property type="protein sequence ID" value="AFL74281.1"/>
    <property type="molecule type" value="Genomic_DNA"/>
</dbReference>